<dbReference type="RefSeq" id="WP_344462176.1">
    <property type="nucleotide sequence ID" value="NZ_BAAANT010000006.1"/>
</dbReference>
<comment type="caution">
    <text evidence="2">The sequence shown here is derived from an EMBL/GenBank/DDBJ whole genome shotgun (WGS) entry which is preliminary data.</text>
</comment>
<sequence>MTGRRPVGVLGGSGVVGRAAAAALRGLGVGPLRLGGRRPEAVAAAAAALPGGPAEAVVVDLADAGSLAAFCAGCSTVLNCAGPSYQVKGRVALAALAAGADYVDVAGDDPAYEQLRGAGLATLGRSAVLSAGLLPGLSGLLPRWLAGQRPGEGGRLTVWAGGLERCSRTVAADLVLSLGGGPAEPPFGEPLAAWRDGRRAGRALRAEDAAQLPYFPGEVALQPYLSTEAERLAVALGLAGLDWYNVFPGRRVRAVLASLAGGRAPLDDAAGRLVRAAELDLTGRRPYYRMVFALDSPAGAVTAVLGTGDSYRVTAAVGALAVAATLAGEVPAGLHYAAEVLDPGAAVRRIAATPGVTLDVSYGPAELTDVVGAL</sequence>
<dbReference type="Proteomes" id="UP001422759">
    <property type="component" value="Unassembled WGS sequence"/>
</dbReference>
<keyword evidence="3" id="KW-1185">Reference proteome</keyword>
<dbReference type="PANTHER" id="PTHR43781:SF1">
    <property type="entry name" value="SACCHAROPINE DEHYDROGENASE"/>
    <property type="match status" value="1"/>
</dbReference>
<accession>A0ABP5KUD3</accession>
<evidence type="ECO:0000313" key="3">
    <source>
        <dbReference type="Proteomes" id="UP001422759"/>
    </source>
</evidence>
<feature type="domain" description="Saccharopine dehydrogenase NADP binding" evidence="1">
    <location>
        <begin position="8"/>
        <end position="107"/>
    </location>
</feature>
<dbReference type="Pfam" id="PF03435">
    <property type="entry name" value="Sacchrp_dh_NADP"/>
    <property type="match status" value="1"/>
</dbReference>
<organism evidence="2 3">
    <name type="scientific">Kitasatospora kazusensis</name>
    <dbReference type="NCBI Taxonomy" id="407974"/>
    <lineage>
        <taxon>Bacteria</taxon>
        <taxon>Bacillati</taxon>
        <taxon>Actinomycetota</taxon>
        <taxon>Actinomycetes</taxon>
        <taxon>Kitasatosporales</taxon>
        <taxon>Streptomycetaceae</taxon>
        <taxon>Kitasatospora</taxon>
    </lineage>
</organism>
<evidence type="ECO:0000313" key="2">
    <source>
        <dbReference type="EMBL" id="GAA2136233.1"/>
    </source>
</evidence>
<dbReference type="PANTHER" id="PTHR43781">
    <property type="entry name" value="SACCHAROPINE DEHYDROGENASE"/>
    <property type="match status" value="1"/>
</dbReference>
<proteinExistence type="predicted"/>
<dbReference type="InterPro" id="IPR005097">
    <property type="entry name" value="Sacchrp_dh_NADP-bd"/>
</dbReference>
<reference evidence="3" key="1">
    <citation type="journal article" date="2019" name="Int. J. Syst. Evol. Microbiol.">
        <title>The Global Catalogue of Microorganisms (GCM) 10K type strain sequencing project: providing services to taxonomists for standard genome sequencing and annotation.</title>
        <authorList>
            <consortium name="The Broad Institute Genomics Platform"/>
            <consortium name="The Broad Institute Genome Sequencing Center for Infectious Disease"/>
            <person name="Wu L."/>
            <person name="Ma J."/>
        </authorList>
    </citation>
    <scope>NUCLEOTIDE SEQUENCE [LARGE SCALE GENOMIC DNA]</scope>
    <source>
        <strain evidence="3">JCM 14560</strain>
    </source>
</reference>
<protein>
    <submittedName>
        <fullName evidence="2">Saccharopine dehydrogenase NADP-binding domain-containing protein</fullName>
    </submittedName>
</protein>
<gene>
    <name evidence="2" type="ORF">GCM10009760_15580</name>
</gene>
<dbReference type="Gene3D" id="3.40.50.720">
    <property type="entry name" value="NAD(P)-binding Rossmann-like Domain"/>
    <property type="match status" value="1"/>
</dbReference>
<dbReference type="EMBL" id="BAAANT010000006">
    <property type="protein sequence ID" value="GAA2136233.1"/>
    <property type="molecule type" value="Genomic_DNA"/>
</dbReference>
<name>A0ABP5KUD3_9ACTN</name>
<dbReference type="InterPro" id="IPR036291">
    <property type="entry name" value="NAD(P)-bd_dom_sf"/>
</dbReference>
<evidence type="ECO:0000259" key="1">
    <source>
        <dbReference type="Pfam" id="PF03435"/>
    </source>
</evidence>
<dbReference type="SUPFAM" id="SSF51735">
    <property type="entry name" value="NAD(P)-binding Rossmann-fold domains"/>
    <property type="match status" value="1"/>
</dbReference>